<protein>
    <submittedName>
        <fullName evidence="2">BrnT family toxin</fullName>
    </submittedName>
</protein>
<dbReference type="EMBL" id="JBHRSP010000042">
    <property type="protein sequence ID" value="MFC3075796.1"/>
    <property type="molecule type" value="Genomic_DNA"/>
</dbReference>
<keyword evidence="1" id="KW-0812">Transmembrane</keyword>
<gene>
    <name evidence="2" type="ORF">ACFOHH_21980</name>
</gene>
<sequence>MKITFDPPKRAKTLQERGLDMADLTMDFFEAATVFEAKKGRLMAIGVFRGTVVTVIFELLGTQALSVVSMRRASRKERRTL</sequence>
<dbReference type="InterPro" id="IPR038573">
    <property type="entry name" value="BrnT_sf"/>
</dbReference>
<dbReference type="Proteomes" id="UP001595377">
    <property type="component" value="Unassembled WGS sequence"/>
</dbReference>
<proteinExistence type="predicted"/>
<evidence type="ECO:0000313" key="3">
    <source>
        <dbReference type="Proteomes" id="UP001595377"/>
    </source>
</evidence>
<dbReference type="Pfam" id="PF04365">
    <property type="entry name" value="BrnT_toxin"/>
    <property type="match status" value="1"/>
</dbReference>
<organism evidence="2 3">
    <name type="scientific">Shinella pollutisoli</name>
    <dbReference type="NCBI Taxonomy" id="2250594"/>
    <lineage>
        <taxon>Bacteria</taxon>
        <taxon>Pseudomonadati</taxon>
        <taxon>Pseudomonadota</taxon>
        <taxon>Alphaproteobacteria</taxon>
        <taxon>Hyphomicrobiales</taxon>
        <taxon>Rhizobiaceae</taxon>
        <taxon>Shinella</taxon>
    </lineage>
</organism>
<evidence type="ECO:0000256" key="1">
    <source>
        <dbReference type="SAM" id="Phobius"/>
    </source>
</evidence>
<keyword evidence="1" id="KW-1133">Transmembrane helix</keyword>
<name>A0ABV7DLB9_9HYPH</name>
<accession>A0ABV7DLB9</accession>
<keyword evidence="3" id="KW-1185">Reference proteome</keyword>
<dbReference type="InterPro" id="IPR007460">
    <property type="entry name" value="BrnT_toxin"/>
</dbReference>
<keyword evidence="1" id="KW-0472">Membrane</keyword>
<reference evidence="3" key="1">
    <citation type="journal article" date="2019" name="Int. J. Syst. Evol. Microbiol.">
        <title>The Global Catalogue of Microorganisms (GCM) 10K type strain sequencing project: providing services to taxonomists for standard genome sequencing and annotation.</title>
        <authorList>
            <consortium name="The Broad Institute Genomics Platform"/>
            <consortium name="The Broad Institute Genome Sequencing Center for Infectious Disease"/>
            <person name="Wu L."/>
            <person name="Ma J."/>
        </authorList>
    </citation>
    <scope>NUCLEOTIDE SEQUENCE [LARGE SCALE GENOMIC DNA]</scope>
    <source>
        <strain evidence="3">KCTC 52677</strain>
    </source>
</reference>
<comment type="caution">
    <text evidence="2">The sequence shown here is derived from an EMBL/GenBank/DDBJ whole genome shotgun (WGS) entry which is preliminary data.</text>
</comment>
<evidence type="ECO:0000313" key="2">
    <source>
        <dbReference type="EMBL" id="MFC3075796.1"/>
    </source>
</evidence>
<dbReference type="RefSeq" id="WP_257315082.1">
    <property type="nucleotide sequence ID" value="NZ_JANFDG010000009.1"/>
</dbReference>
<dbReference type="Gene3D" id="3.10.450.530">
    <property type="entry name" value="Ribonuclease toxin, BrnT, of type II toxin-antitoxin system"/>
    <property type="match status" value="1"/>
</dbReference>
<feature type="transmembrane region" description="Helical" evidence="1">
    <location>
        <begin position="47"/>
        <end position="68"/>
    </location>
</feature>